<evidence type="ECO:0000256" key="1">
    <source>
        <dbReference type="ARBA" id="ARBA00001974"/>
    </source>
</evidence>
<dbReference type="GO" id="GO:0006696">
    <property type="term" value="P:ergosterol biosynthetic process"/>
    <property type="evidence" value="ECO:0007669"/>
    <property type="project" value="TreeGrafter"/>
</dbReference>
<dbReference type="InterPro" id="IPR040125">
    <property type="entry name" value="Squalene_monox"/>
</dbReference>
<dbReference type="InterPro" id="IPR013698">
    <property type="entry name" value="Squalene_epoxidase"/>
</dbReference>
<gene>
    <name evidence="12" type="ORF">BT96DRAFT_985003</name>
</gene>
<dbReference type="EMBL" id="ML769388">
    <property type="protein sequence ID" value="KAE9409285.1"/>
    <property type="molecule type" value="Genomic_DNA"/>
</dbReference>
<dbReference type="GO" id="GO:0050660">
    <property type="term" value="F:flavin adenine dinucleotide binding"/>
    <property type="evidence" value="ECO:0007669"/>
    <property type="project" value="UniProtKB-UniRule"/>
</dbReference>
<name>A0A6A4ILF5_9AGAR</name>
<keyword evidence="13" id="KW-1185">Reference proteome</keyword>
<dbReference type="PANTHER" id="PTHR10835:SF0">
    <property type="entry name" value="SQUALENE MONOOXYGENASE"/>
    <property type="match status" value="1"/>
</dbReference>
<keyword evidence="9 10" id="KW-0472">Membrane</keyword>
<evidence type="ECO:0000256" key="3">
    <source>
        <dbReference type="ARBA" id="ARBA00008802"/>
    </source>
</evidence>
<dbReference type="InterPro" id="IPR036188">
    <property type="entry name" value="FAD/NAD-bd_sf"/>
</dbReference>
<dbReference type="Proteomes" id="UP000799118">
    <property type="component" value="Unassembled WGS sequence"/>
</dbReference>
<keyword evidence="10" id="KW-1133">Transmembrane helix</keyword>
<keyword evidence="7" id="KW-0492">Microsome</keyword>
<dbReference type="SUPFAM" id="SSF51905">
    <property type="entry name" value="FAD/NAD(P)-binding domain"/>
    <property type="match status" value="1"/>
</dbReference>
<evidence type="ECO:0000256" key="10">
    <source>
        <dbReference type="RuleBase" id="RU367121"/>
    </source>
</evidence>
<evidence type="ECO:0000256" key="7">
    <source>
        <dbReference type="ARBA" id="ARBA00022848"/>
    </source>
</evidence>
<dbReference type="Gene3D" id="3.50.50.60">
    <property type="entry name" value="FAD/NAD(P)-binding domain"/>
    <property type="match status" value="1"/>
</dbReference>
<comment type="similarity">
    <text evidence="3 10">Belongs to the squalene monooxygenase family.</text>
</comment>
<dbReference type="GO" id="GO:0004506">
    <property type="term" value="F:squalene monooxygenase activity"/>
    <property type="evidence" value="ECO:0007669"/>
    <property type="project" value="UniProtKB-UniRule"/>
</dbReference>
<reference evidence="12" key="1">
    <citation type="journal article" date="2019" name="Environ. Microbiol.">
        <title>Fungal ecological strategies reflected in gene transcription - a case study of two litter decomposers.</title>
        <authorList>
            <person name="Barbi F."/>
            <person name="Kohler A."/>
            <person name="Barry K."/>
            <person name="Baskaran P."/>
            <person name="Daum C."/>
            <person name="Fauchery L."/>
            <person name="Ihrmark K."/>
            <person name="Kuo A."/>
            <person name="LaButti K."/>
            <person name="Lipzen A."/>
            <person name="Morin E."/>
            <person name="Grigoriev I.V."/>
            <person name="Henrissat B."/>
            <person name="Lindahl B."/>
            <person name="Martin F."/>
        </authorList>
    </citation>
    <scope>NUCLEOTIDE SEQUENCE</scope>
    <source>
        <strain evidence="12">JB14</strain>
    </source>
</reference>
<dbReference type="PRINTS" id="PR00420">
    <property type="entry name" value="RNGMNOXGNASE"/>
</dbReference>
<comment type="function">
    <text evidence="10">Catalyzes the stereospecific oxidation of squalene to (S)-2,3-epoxysqualene, and is considered to be a rate-limiting enzyme in steroid biosynthesis.</text>
</comment>
<dbReference type="AlphaFoldDB" id="A0A6A4ILF5"/>
<comment type="subcellular location">
    <subcellularLocation>
        <location evidence="10">Endoplasmic reticulum membrane</location>
        <topology evidence="10">Multi-pass membrane protein</topology>
    </subcellularLocation>
    <subcellularLocation>
        <location evidence="2">Microsome membrane</location>
        <topology evidence="2">Multi-pass membrane protein</topology>
    </subcellularLocation>
</comment>
<dbReference type="GO" id="GO:0005789">
    <property type="term" value="C:endoplasmic reticulum membrane"/>
    <property type="evidence" value="ECO:0007669"/>
    <property type="project" value="UniProtKB-SubCell"/>
</dbReference>
<protein>
    <recommendedName>
        <fullName evidence="4 10">Squalene monooxygenase</fullName>
        <ecNumber evidence="4 10">1.14.14.17</ecNumber>
    </recommendedName>
</protein>
<organism evidence="12 13">
    <name type="scientific">Gymnopus androsaceus JB14</name>
    <dbReference type="NCBI Taxonomy" id="1447944"/>
    <lineage>
        <taxon>Eukaryota</taxon>
        <taxon>Fungi</taxon>
        <taxon>Dikarya</taxon>
        <taxon>Basidiomycota</taxon>
        <taxon>Agaricomycotina</taxon>
        <taxon>Agaricomycetes</taxon>
        <taxon>Agaricomycetidae</taxon>
        <taxon>Agaricales</taxon>
        <taxon>Marasmiineae</taxon>
        <taxon>Omphalotaceae</taxon>
        <taxon>Gymnopus</taxon>
    </lineage>
</organism>
<accession>A0A6A4ILF5</accession>
<dbReference type="EC" id="1.14.14.17" evidence="4 10"/>
<sequence>MLPYDVIIVGAGIAGCSLAHALASTSREKPLRIALLERSLDEPDRIVGELIQPGGVMAMQKLGLEDCLENIDSIPVHGYCVAEKEKTVHIPYPDSFRGRSFHHGKFIMNLRSAAKKAKGVEVIEATVNDLIESEDSRRVIGVVATKKNGSESERVSLHAHLVVVADGCFSNFRTRVLGSRACTPVTKSYFVGVVLKDATLPYQYHGTVCLTESAGPVLLYQIGTHDTRMLVDVKAPVPSDLKAHILNNIVPQLPSALHISATDAIQEGSIRKMPNSFLPSVRQGDEFRAKKGVFLIGDAWNMRHPLTGGGMTVAFNDVVIIRDKLSQVQDFSRWDEISEGLQQWHWDRKPLASTVNIPERRVIRLMKTSEVLRTGCFKYFERGGECVNGPVSLLAATIQSPATLFYHFFCVAFYSIWVMFTHPHLVRDPGGKSRLHTAKFHRISLLDLQVLCRVLGSGCRVRTSAMV</sequence>
<keyword evidence="8 10" id="KW-0560">Oxidoreductase</keyword>
<evidence type="ECO:0000256" key="4">
    <source>
        <dbReference type="ARBA" id="ARBA00012312"/>
    </source>
</evidence>
<keyword evidence="10" id="KW-0256">Endoplasmic reticulum</keyword>
<dbReference type="OrthoDB" id="1678617at2759"/>
<keyword evidence="6 10" id="KW-0274">FAD</keyword>
<comment type="cofactor">
    <cofactor evidence="1 10">
        <name>FAD</name>
        <dbReference type="ChEBI" id="CHEBI:57692"/>
    </cofactor>
</comment>
<dbReference type="PANTHER" id="PTHR10835">
    <property type="entry name" value="SQUALENE MONOOXYGENASE"/>
    <property type="match status" value="1"/>
</dbReference>
<evidence type="ECO:0000256" key="5">
    <source>
        <dbReference type="ARBA" id="ARBA00022630"/>
    </source>
</evidence>
<evidence type="ECO:0000259" key="11">
    <source>
        <dbReference type="Pfam" id="PF08491"/>
    </source>
</evidence>
<evidence type="ECO:0000313" key="12">
    <source>
        <dbReference type="EMBL" id="KAE9409285.1"/>
    </source>
</evidence>
<evidence type="ECO:0000256" key="8">
    <source>
        <dbReference type="ARBA" id="ARBA00023002"/>
    </source>
</evidence>
<dbReference type="Pfam" id="PF08491">
    <property type="entry name" value="SE"/>
    <property type="match status" value="1"/>
</dbReference>
<comment type="catalytic activity">
    <reaction evidence="10">
        <text>squalene + reduced [NADPH--hemoprotein reductase] + O2 = (S)-2,3-epoxysqualene + oxidized [NADPH--hemoprotein reductase] + H2O + H(+)</text>
        <dbReference type="Rhea" id="RHEA:25282"/>
        <dbReference type="Rhea" id="RHEA-COMP:11964"/>
        <dbReference type="Rhea" id="RHEA-COMP:11965"/>
        <dbReference type="ChEBI" id="CHEBI:15377"/>
        <dbReference type="ChEBI" id="CHEBI:15378"/>
        <dbReference type="ChEBI" id="CHEBI:15379"/>
        <dbReference type="ChEBI" id="CHEBI:15440"/>
        <dbReference type="ChEBI" id="CHEBI:15441"/>
        <dbReference type="ChEBI" id="CHEBI:57618"/>
        <dbReference type="ChEBI" id="CHEBI:58210"/>
        <dbReference type="EC" id="1.14.14.17"/>
    </reaction>
</comment>
<keyword evidence="5 10" id="KW-0285">Flavoprotein</keyword>
<evidence type="ECO:0000256" key="9">
    <source>
        <dbReference type="ARBA" id="ARBA00023136"/>
    </source>
</evidence>
<evidence type="ECO:0000256" key="6">
    <source>
        <dbReference type="ARBA" id="ARBA00022827"/>
    </source>
</evidence>
<evidence type="ECO:0000256" key="2">
    <source>
        <dbReference type="ARBA" id="ARBA00004154"/>
    </source>
</evidence>
<dbReference type="UniPathway" id="UPA00767">
    <property type="reaction ID" value="UER00752"/>
</dbReference>
<keyword evidence="10" id="KW-0812">Transmembrane</keyword>
<feature type="transmembrane region" description="Helical" evidence="10">
    <location>
        <begin position="404"/>
        <end position="426"/>
    </location>
</feature>
<evidence type="ECO:0000313" key="13">
    <source>
        <dbReference type="Proteomes" id="UP000799118"/>
    </source>
</evidence>
<feature type="domain" description="Squalene epoxidase" evidence="11">
    <location>
        <begin position="158"/>
        <end position="424"/>
    </location>
</feature>
<comment type="caution">
    <text evidence="10">Lacks conserved residue(s) required for the propagation of feature annotation.</text>
</comment>
<proteinExistence type="inferred from homology"/>